<dbReference type="EMBL" id="GISG01253245">
    <property type="protein sequence ID" value="MBA4672054.1"/>
    <property type="molecule type" value="Transcribed_RNA"/>
</dbReference>
<feature type="region of interest" description="Disordered" evidence="1">
    <location>
        <begin position="1"/>
        <end position="77"/>
    </location>
</feature>
<dbReference type="AlphaFoldDB" id="A0A7C9ANC8"/>
<feature type="compositionally biased region" description="Basic and acidic residues" evidence="1">
    <location>
        <begin position="229"/>
        <end position="239"/>
    </location>
</feature>
<dbReference type="GO" id="GO:0009507">
    <property type="term" value="C:chloroplast"/>
    <property type="evidence" value="ECO:0007669"/>
    <property type="project" value="TreeGrafter"/>
</dbReference>
<name>A0A7C9ANC8_OPUST</name>
<reference evidence="2" key="1">
    <citation type="journal article" date="2013" name="J. Plant Res.">
        <title>Effect of fungi and light on seed germination of three Opuntia species from semiarid lands of central Mexico.</title>
        <authorList>
            <person name="Delgado-Sanchez P."/>
            <person name="Jimenez-Bremont J.F."/>
            <person name="Guerrero-Gonzalez Mde L."/>
            <person name="Flores J."/>
        </authorList>
    </citation>
    <scope>NUCLEOTIDE SEQUENCE</scope>
    <source>
        <tissue evidence="2">Cladode</tissue>
    </source>
</reference>
<sequence>MVPLFSTPPGKRKGSDQKSGEDDKWRVKIEQQSNTEEDESPPSINLDLGIGGPSTSRSDYHHRLKNDPYNTGRSVKVEPDDIGDAQVVAVEEREREEKMVAISLYRGNMHRVPPDVPRRWLMPKPQISLKDFRTLLLRRSKALSLLPSAASSSAVAAATVIAKPAPISPPPRKEPQEEGAVAENPNSVPEGLMVEIKVEDGANCDVDTPPVLDQVAALINGDATQVAEKPLEKDDDKAAAVENPASEVGKKQDPIDEEKEKRKREVEEKLQILNEKKHNLVKALKQILTAEEELKRRSNLQAGRPPLPLQADASNDSGSMTRHATPRAGSEANVIVDMEGGEGDDALNPNPQGRQLLRVNSTSPSAESALRRPPYFQHNVGSHPSRTAVVVTGSPSRFAPSGNQGHPSNLPTVSVTGTNYVGSSPSPAASGGTSAFRDARHPSPWN</sequence>
<evidence type="ECO:0000313" key="2">
    <source>
        <dbReference type="EMBL" id="MBA4672054.1"/>
    </source>
</evidence>
<feature type="compositionally biased region" description="Basic and acidic residues" evidence="1">
    <location>
        <begin position="13"/>
        <end position="29"/>
    </location>
</feature>
<dbReference type="PANTHER" id="PTHR36764:SF1">
    <property type="entry name" value="TRNA (ILE)-LYSIDINE SYNTHASE"/>
    <property type="match status" value="1"/>
</dbReference>
<feature type="region of interest" description="Disordered" evidence="1">
    <location>
        <begin position="297"/>
        <end position="446"/>
    </location>
</feature>
<feature type="compositionally biased region" description="Polar residues" evidence="1">
    <location>
        <begin position="401"/>
        <end position="421"/>
    </location>
</feature>
<feature type="region of interest" description="Disordered" evidence="1">
    <location>
        <begin position="164"/>
        <end position="188"/>
    </location>
</feature>
<organism evidence="2">
    <name type="scientific">Opuntia streptacantha</name>
    <name type="common">Prickly pear cactus</name>
    <name type="synonym">Opuntia cardona</name>
    <dbReference type="NCBI Taxonomy" id="393608"/>
    <lineage>
        <taxon>Eukaryota</taxon>
        <taxon>Viridiplantae</taxon>
        <taxon>Streptophyta</taxon>
        <taxon>Embryophyta</taxon>
        <taxon>Tracheophyta</taxon>
        <taxon>Spermatophyta</taxon>
        <taxon>Magnoliopsida</taxon>
        <taxon>eudicotyledons</taxon>
        <taxon>Gunneridae</taxon>
        <taxon>Pentapetalae</taxon>
        <taxon>Caryophyllales</taxon>
        <taxon>Cactineae</taxon>
        <taxon>Cactaceae</taxon>
        <taxon>Opuntioideae</taxon>
        <taxon>Opuntia</taxon>
    </lineage>
</organism>
<feature type="compositionally biased region" description="Basic and acidic residues" evidence="1">
    <location>
        <begin position="437"/>
        <end position="446"/>
    </location>
</feature>
<proteinExistence type="predicted"/>
<evidence type="ECO:0000256" key="1">
    <source>
        <dbReference type="SAM" id="MobiDB-lite"/>
    </source>
</evidence>
<feature type="compositionally biased region" description="Basic and acidic residues" evidence="1">
    <location>
        <begin position="248"/>
        <end position="264"/>
    </location>
</feature>
<dbReference type="PANTHER" id="PTHR36764">
    <property type="entry name" value="TRNA (ILE)-LYSIDINE SYNTHASE"/>
    <property type="match status" value="1"/>
</dbReference>
<feature type="compositionally biased region" description="Polar residues" evidence="1">
    <location>
        <begin position="312"/>
        <end position="322"/>
    </location>
</feature>
<feature type="region of interest" description="Disordered" evidence="1">
    <location>
        <begin position="227"/>
        <end position="264"/>
    </location>
</feature>
<reference evidence="2" key="2">
    <citation type="submission" date="2020-07" db="EMBL/GenBank/DDBJ databases">
        <authorList>
            <person name="Vera ALvarez R."/>
            <person name="Arias-Moreno D.M."/>
            <person name="Jimenez-Jacinto V."/>
            <person name="Jimenez-Bremont J.F."/>
            <person name="Swaminathan K."/>
            <person name="Moose S.P."/>
            <person name="Guerrero-Gonzalez M.L."/>
            <person name="Marino-Ramirez L."/>
            <person name="Landsman D."/>
            <person name="Rodriguez-Kessler M."/>
            <person name="Delgado-Sanchez P."/>
        </authorList>
    </citation>
    <scope>NUCLEOTIDE SEQUENCE</scope>
    <source>
        <tissue evidence="2">Cladode</tissue>
    </source>
</reference>
<feature type="compositionally biased region" description="Low complexity" evidence="1">
    <location>
        <begin position="422"/>
        <end position="435"/>
    </location>
</feature>
<feature type="compositionally biased region" description="Polar residues" evidence="1">
    <location>
        <begin position="349"/>
        <end position="366"/>
    </location>
</feature>
<protein>
    <submittedName>
        <fullName evidence="2">Uncharacterized protein</fullName>
    </submittedName>
</protein>
<accession>A0A7C9ANC8</accession>